<dbReference type="PROSITE" id="PS50011">
    <property type="entry name" value="PROTEIN_KINASE_DOM"/>
    <property type="match status" value="1"/>
</dbReference>
<organism evidence="2 3">
    <name type="scientific">Acaulospora morrowiae</name>
    <dbReference type="NCBI Taxonomy" id="94023"/>
    <lineage>
        <taxon>Eukaryota</taxon>
        <taxon>Fungi</taxon>
        <taxon>Fungi incertae sedis</taxon>
        <taxon>Mucoromycota</taxon>
        <taxon>Glomeromycotina</taxon>
        <taxon>Glomeromycetes</taxon>
        <taxon>Diversisporales</taxon>
        <taxon>Acaulosporaceae</taxon>
        <taxon>Acaulospora</taxon>
    </lineage>
</organism>
<dbReference type="InterPro" id="IPR051681">
    <property type="entry name" value="Ser/Thr_Kinases-Pseudokinases"/>
</dbReference>
<evidence type="ECO:0000259" key="1">
    <source>
        <dbReference type="PROSITE" id="PS50011"/>
    </source>
</evidence>
<dbReference type="GO" id="GO:0005524">
    <property type="term" value="F:ATP binding"/>
    <property type="evidence" value="ECO:0007669"/>
    <property type="project" value="InterPro"/>
</dbReference>
<dbReference type="InterPro" id="IPR011009">
    <property type="entry name" value="Kinase-like_dom_sf"/>
</dbReference>
<dbReference type="PANTHER" id="PTHR44329">
    <property type="entry name" value="SERINE/THREONINE-PROTEIN KINASE TNNI3K-RELATED"/>
    <property type="match status" value="1"/>
</dbReference>
<feature type="domain" description="Protein kinase" evidence="1">
    <location>
        <begin position="69"/>
        <end position="341"/>
    </location>
</feature>
<gene>
    <name evidence="2" type="ORF">AMORRO_LOCUS2610</name>
</gene>
<reference evidence="2" key="1">
    <citation type="submission" date="2021-06" db="EMBL/GenBank/DDBJ databases">
        <authorList>
            <person name="Kallberg Y."/>
            <person name="Tangrot J."/>
            <person name="Rosling A."/>
        </authorList>
    </citation>
    <scope>NUCLEOTIDE SEQUENCE</scope>
    <source>
        <strain evidence="2">CL551</strain>
    </source>
</reference>
<proteinExistence type="predicted"/>
<dbReference type="Gene3D" id="1.10.510.10">
    <property type="entry name" value="Transferase(Phosphotransferase) domain 1"/>
    <property type="match status" value="1"/>
</dbReference>
<dbReference type="SUPFAM" id="SSF56112">
    <property type="entry name" value="Protein kinase-like (PK-like)"/>
    <property type="match status" value="1"/>
</dbReference>
<dbReference type="InterPro" id="IPR001245">
    <property type="entry name" value="Ser-Thr/Tyr_kinase_cat_dom"/>
</dbReference>
<dbReference type="OrthoDB" id="2417996at2759"/>
<dbReference type="Proteomes" id="UP000789342">
    <property type="component" value="Unassembled WGS sequence"/>
</dbReference>
<dbReference type="Pfam" id="PF07714">
    <property type="entry name" value="PK_Tyr_Ser-Thr"/>
    <property type="match status" value="1"/>
</dbReference>
<evidence type="ECO:0000313" key="2">
    <source>
        <dbReference type="EMBL" id="CAG8487341.1"/>
    </source>
</evidence>
<dbReference type="GO" id="GO:0004674">
    <property type="term" value="F:protein serine/threonine kinase activity"/>
    <property type="evidence" value="ECO:0007669"/>
    <property type="project" value="TreeGrafter"/>
</dbReference>
<dbReference type="EMBL" id="CAJVPV010001123">
    <property type="protein sequence ID" value="CAG8487341.1"/>
    <property type="molecule type" value="Genomic_DNA"/>
</dbReference>
<sequence>MTTTQLSKRCPSCQRKYIEEKGPWCKQCDLPKGWTSGNDEIDDFIKTTQNKLGDFYEDCFLEWIPFDRLRNLYKIGKGGYGTVYCADWIDGKRCWDPSTVPQTRTRQPCKVALKSLNDGENYRLFLEEVRSHYDAHNSSIYENPFPMYGISRDPSTQEYLIVMPFVENGNLRTYIKNNFRLLDWKFKLYMLYTIAIRLDRIHNMEMIHRDLHGGNILVIIGEDGFGRGEITDFGLCLPERNVGNGEVYGVLPYVAPEVLIGKVYSQAADVYAFGIIMCEMTTGEPAFCDRAHDADLAREILDGLRPKILEGTPLEYVKLAKRCLDIDPEKRPLIWEIRNFFTNRRTAPPQEYREADKLIKNSSPRPTRYPDEIYTSRRLDLTTLNQSDMLSIQGESTSGKKPIFFSDSGQINLEIPDLLDS</sequence>
<name>A0A9N8WI00_9GLOM</name>
<comment type="caution">
    <text evidence="2">The sequence shown here is derived from an EMBL/GenBank/DDBJ whole genome shotgun (WGS) entry which is preliminary data.</text>
</comment>
<dbReference type="InterPro" id="IPR000719">
    <property type="entry name" value="Prot_kinase_dom"/>
</dbReference>
<protein>
    <submittedName>
        <fullName evidence="2">9215_t:CDS:1</fullName>
    </submittedName>
</protein>
<accession>A0A9N8WI00</accession>
<evidence type="ECO:0000313" key="3">
    <source>
        <dbReference type="Proteomes" id="UP000789342"/>
    </source>
</evidence>
<keyword evidence="3" id="KW-1185">Reference proteome</keyword>
<dbReference type="AlphaFoldDB" id="A0A9N8WI00"/>